<dbReference type="SUPFAM" id="SSF52113">
    <property type="entry name" value="BRCT domain"/>
    <property type="match status" value="1"/>
</dbReference>
<feature type="active site" description="Proton acceptor" evidence="3">
    <location>
        <position position="643"/>
    </location>
</feature>
<dbReference type="Gene3D" id="3.30.420.150">
    <property type="entry name" value="Exopolyphosphatase. Domain 2"/>
    <property type="match status" value="1"/>
</dbReference>
<dbReference type="Proteomes" id="UP000677054">
    <property type="component" value="Unassembled WGS sequence"/>
</dbReference>
<dbReference type="InterPro" id="IPR019843">
    <property type="entry name" value="DNA_pol-X_BS"/>
</dbReference>
<dbReference type="PANTHER" id="PTHR11276:SF40">
    <property type="entry name" value="BRCT DOMAIN-CONTAINING PROTEIN"/>
    <property type="match status" value="1"/>
</dbReference>
<evidence type="ECO:0000256" key="4">
    <source>
        <dbReference type="PIRSR" id="PIRSR600407-2"/>
    </source>
</evidence>
<dbReference type="InterPro" id="IPR027421">
    <property type="entry name" value="DNA_pol_lamdba_lyase_dom_sf"/>
</dbReference>
<dbReference type="PANTHER" id="PTHR11276">
    <property type="entry name" value="DNA POLYMERASE TYPE-X FAMILY MEMBER"/>
    <property type="match status" value="1"/>
</dbReference>
<dbReference type="GO" id="GO:0006303">
    <property type="term" value="P:double-strand break repair via nonhomologous end joining"/>
    <property type="evidence" value="ECO:0007669"/>
    <property type="project" value="TreeGrafter"/>
</dbReference>
<dbReference type="Gene3D" id="3.30.420.40">
    <property type="match status" value="1"/>
</dbReference>
<evidence type="ECO:0000256" key="6">
    <source>
        <dbReference type="RuleBase" id="RU003833"/>
    </source>
</evidence>
<dbReference type="EMBL" id="LR900157">
    <property type="protein sequence ID" value="CAD7244446.1"/>
    <property type="molecule type" value="Genomic_DNA"/>
</dbReference>
<evidence type="ECO:0000256" key="3">
    <source>
        <dbReference type="PIRSR" id="PIRSR600407-1"/>
    </source>
</evidence>
<dbReference type="OrthoDB" id="6372431at2759"/>
<feature type="domain" description="BRCT" evidence="8">
    <location>
        <begin position="1"/>
        <end position="99"/>
    </location>
</feature>
<keyword evidence="4" id="KW-0067">ATP-binding</keyword>
<feature type="transmembrane region" description="Helical" evidence="7">
    <location>
        <begin position="941"/>
        <end position="964"/>
    </location>
</feature>
<dbReference type="SUPFAM" id="SSF81301">
    <property type="entry name" value="Nucleotidyltransferase"/>
    <property type="match status" value="1"/>
</dbReference>
<dbReference type="Gene3D" id="3.30.460.10">
    <property type="entry name" value="Beta Polymerase, domain 2"/>
    <property type="match status" value="1"/>
</dbReference>
<dbReference type="GO" id="GO:0003677">
    <property type="term" value="F:DNA binding"/>
    <property type="evidence" value="ECO:0007669"/>
    <property type="project" value="InterPro"/>
</dbReference>
<dbReference type="GO" id="GO:0005634">
    <property type="term" value="C:nucleus"/>
    <property type="evidence" value="ECO:0007669"/>
    <property type="project" value="TreeGrafter"/>
</dbReference>
<dbReference type="EMBL" id="CAJPEV010000640">
    <property type="protein sequence ID" value="CAG0887148.1"/>
    <property type="molecule type" value="Genomic_DNA"/>
</dbReference>
<dbReference type="InterPro" id="IPR002054">
    <property type="entry name" value="DNA-dir_DNA_pol_X"/>
</dbReference>
<feature type="transmembrane region" description="Helical" evidence="7">
    <location>
        <begin position="486"/>
        <end position="510"/>
    </location>
</feature>
<sequence length="991" mass="110985">MSESFQNVHLFILPDGIGKKRLTALHKCASSAGFSLQPHFTREVTHLVTELDSFTKVQSSSSIPREQHELLNHVQIVSIPWFHQCIREKSLVSTAKFRLEVPDDVPSTKRQKTKVVEGFDLTAFNSNVANRTATILHLNHHLSTPLDCLASYHELVGLNGMGDERRSQAFYKASAALRCLPFKVFAPSQVEGIKDIGSGHCLKVIEEILSHGTSEEVQSKLAEKRFQAVEELSHVFGIGGALARKFHDQHGCQSVSDLIQVYKSLNMKDERVKYGLAFFEDLKLPVTIEEAMRIRELLESLLENIDPCSFFELTGGFRRGKEMGHDVDFLISHPEEGHEKGVLKKLVTQLQAGHFILYGKLENAEYDSHQKPALGDQYTIDHFERCFSIMRIPKNGMKFDDPAPPQDSSLDDLVTLSRSMRSWRAVRVDLQYRGARLTPMRNQPTCPSSVMYSQEAEVRRNAPAGGRRRRCPAAFEANREMRTLELVYWASAALLAVVGIIGLAVSVAFFCRVRLPPFDFGVVLDAGSSKTRTTLFKWAQPKDNGTGKAIQVDTCKVNGGIADQDPDIENLQNYFQDCVGDVLDSVSEAKAPPTLFLAATAGMRLLRLEDQEKAGQVLTNAQAALESYPVEVKNVHELEGIEEGASAWITLNYLEEKLNWPSPNATGEIETVGSLDLGGASTQITFESPHTQVPGSYLELELYGRKYYLFSHSYLCFGANEAVNRFFAELVHESQENLENDNATILNPCGNRGNYITKTSEQIQSPCTLPLNFPSSKSFKFIGTSDFEKCSAKVADLFNVEVCQSKYSKLCFDSSIIPPKDQPFVGISGFAYVLNDLKLPEPLNELDVKQLLEKSCRNSWEELLANLEQINEKFLPEFCLRSHYAFYLLTQVYQFTGSKWHDVTFKTQVEGAELGWSLGYIINATNAIPAKPPYRLLAEEVFSPLVVTCLILLIASTALAHVAWRYRRRYRLEENAASQSLTQKAQESSVV</sequence>
<dbReference type="Gene3D" id="1.10.150.20">
    <property type="entry name" value="5' to 3' exonuclease, C-terminal subdomain"/>
    <property type="match status" value="1"/>
</dbReference>
<gene>
    <name evidence="9" type="ORF">DSTB1V02_LOCUS4342</name>
</gene>
<evidence type="ECO:0000313" key="9">
    <source>
        <dbReference type="EMBL" id="CAD7244446.1"/>
    </source>
</evidence>
<dbReference type="InterPro" id="IPR001357">
    <property type="entry name" value="BRCT_dom"/>
</dbReference>
<dbReference type="SUPFAM" id="SSF81585">
    <property type="entry name" value="PsbU/PolX domain-like"/>
    <property type="match status" value="1"/>
</dbReference>
<dbReference type="GO" id="GO:0016787">
    <property type="term" value="F:hydrolase activity"/>
    <property type="evidence" value="ECO:0007669"/>
    <property type="project" value="UniProtKB-KW"/>
</dbReference>
<dbReference type="InterPro" id="IPR022312">
    <property type="entry name" value="DNA_pol_X"/>
</dbReference>
<keyword evidence="7" id="KW-0812">Transmembrane</keyword>
<keyword evidence="7" id="KW-0472">Membrane</keyword>
<evidence type="ECO:0000313" key="10">
    <source>
        <dbReference type="Proteomes" id="UP000677054"/>
    </source>
</evidence>
<evidence type="ECO:0000256" key="7">
    <source>
        <dbReference type="SAM" id="Phobius"/>
    </source>
</evidence>
<dbReference type="Pfam" id="PF01150">
    <property type="entry name" value="GDA1_CD39"/>
    <property type="match status" value="1"/>
</dbReference>
<dbReference type="PROSITE" id="PS50172">
    <property type="entry name" value="BRCT"/>
    <property type="match status" value="1"/>
</dbReference>
<keyword evidence="10" id="KW-1185">Reference proteome</keyword>
<dbReference type="GO" id="GO:0003887">
    <property type="term" value="F:DNA-directed DNA polymerase activity"/>
    <property type="evidence" value="ECO:0007669"/>
    <property type="project" value="InterPro"/>
</dbReference>
<dbReference type="SUPFAM" id="SSF47802">
    <property type="entry name" value="DNA polymerase beta, N-terminal domain-like"/>
    <property type="match status" value="1"/>
</dbReference>
<dbReference type="SMART" id="SM00483">
    <property type="entry name" value="POLXc"/>
    <property type="match status" value="1"/>
</dbReference>
<keyword evidence="7" id="KW-1133">Transmembrane helix</keyword>
<dbReference type="PROSITE" id="PS01238">
    <property type="entry name" value="GDA1_CD39_NTPASE"/>
    <property type="match status" value="1"/>
</dbReference>
<protein>
    <recommendedName>
        <fullName evidence="8">BRCT domain-containing protein</fullName>
    </recommendedName>
</protein>
<dbReference type="PRINTS" id="PR00871">
    <property type="entry name" value="DNAPOLXTDT"/>
</dbReference>
<dbReference type="PRINTS" id="PR00869">
    <property type="entry name" value="DNAPOLX"/>
</dbReference>
<dbReference type="Gene3D" id="1.10.150.110">
    <property type="entry name" value="DNA polymerase beta, N-terminal domain-like"/>
    <property type="match status" value="1"/>
</dbReference>
<name>A0A7R8X6R6_9CRUS</name>
<dbReference type="InterPro" id="IPR028207">
    <property type="entry name" value="DNA_pol_B_palm_palm"/>
</dbReference>
<evidence type="ECO:0000256" key="5">
    <source>
        <dbReference type="PIRSR" id="PIRSR622312-50"/>
    </source>
</evidence>
<evidence type="ECO:0000256" key="2">
    <source>
        <dbReference type="ARBA" id="ARBA00022801"/>
    </source>
</evidence>
<dbReference type="GO" id="GO:0005524">
    <property type="term" value="F:ATP binding"/>
    <property type="evidence" value="ECO:0007669"/>
    <property type="project" value="UniProtKB-KW"/>
</dbReference>
<evidence type="ECO:0000259" key="8">
    <source>
        <dbReference type="PROSITE" id="PS50172"/>
    </source>
</evidence>
<accession>A0A7R8X6R6</accession>
<dbReference type="PROSITE" id="PS00522">
    <property type="entry name" value="DNA_POLYMERASE_X"/>
    <property type="match status" value="1"/>
</dbReference>
<dbReference type="Gene3D" id="3.40.50.10190">
    <property type="entry name" value="BRCT domain"/>
    <property type="match status" value="1"/>
</dbReference>
<dbReference type="Pfam" id="PF14792">
    <property type="entry name" value="DNA_pol_B_palm"/>
    <property type="match status" value="1"/>
</dbReference>
<dbReference type="InterPro" id="IPR000407">
    <property type="entry name" value="GDA1_CD39_NTPase"/>
</dbReference>
<dbReference type="AlphaFoldDB" id="A0A7R8X6R6"/>
<proteinExistence type="inferred from homology"/>
<keyword evidence="2 6" id="KW-0378">Hydrolase</keyword>
<keyword evidence="4" id="KW-0547">Nucleotide-binding</keyword>
<dbReference type="InterPro" id="IPR001726">
    <property type="entry name" value="TdT/Mu"/>
</dbReference>
<dbReference type="InterPro" id="IPR043519">
    <property type="entry name" value="NT_sf"/>
</dbReference>
<organism evidence="9">
    <name type="scientific">Darwinula stevensoni</name>
    <dbReference type="NCBI Taxonomy" id="69355"/>
    <lineage>
        <taxon>Eukaryota</taxon>
        <taxon>Metazoa</taxon>
        <taxon>Ecdysozoa</taxon>
        <taxon>Arthropoda</taxon>
        <taxon>Crustacea</taxon>
        <taxon>Oligostraca</taxon>
        <taxon>Ostracoda</taxon>
        <taxon>Podocopa</taxon>
        <taxon>Podocopida</taxon>
        <taxon>Darwinulocopina</taxon>
        <taxon>Darwinuloidea</taxon>
        <taxon>Darwinulidae</taxon>
        <taxon>Darwinula</taxon>
    </lineage>
</organism>
<reference evidence="9" key="1">
    <citation type="submission" date="2020-11" db="EMBL/GenBank/DDBJ databases">
        <authorList>
            <person name="Tran Van P."/>
        </authorList>
    </citation>
    <scope>NUCLEOTIDE SEQUENCE</scope>
</reference>
<dbReference type="InterPro" id="IPR036420">
    <property type="entry name" value="BRCT_dom_sf"/>
</dbReference>
<feature type="active site" description="Nucleophile; Schiff-base intermediate with DNA; for 5'-dRP lyase activity" evidence="5">
    <location>
        <position position="203"/>
    </location>
</feature>
<comment type="similarity">
    <text evidence="1 6">Belongs to the GDA1/CD39 NTPase family.</text>
</comment>
<feature type="binding site" evidence="4">
    <location>
        <begin position="679"/>
        <end position="683"/>
    </location>
    <ligand>
        <name>ATP</name>
        <dbReference type="ChEBI" id="CHEBI:30616"/>
    </ligand>
</feature>
<evidence type="ECO:0000256" key="1">
    <source>
        <dbReference type="ARBA" id="ARBA00009283"/>
    </source>
</evidence>